<dbReference type="Pfam" id="PF01464">
    <property type="entry name" value="SLT"/>
    <property type="match status" value="1"/>
</dbReference>
<sequence length="276" mass="29715">MNQYIFDKLKVLDLHKMDLLAALQRWGQSMLALLVAAVLAVWLIGPKTGAGLFDLAHYLVPAEARALILGTDSAEILTADESASQLKLWNSAGRDIPSIASQAALIPTHLVDHSAMDRGILRTEAERKAVASHLAKKFQLSPEDTAHYVAQAIAVGKEVNLDPTLILAVMATESSFNPRAESRAGAQGLMQVRTHVHQEKFEPYGGPLAAFIPEANIRVGALILKACIAKAGSLEAGLKNYLGAPNAASGINTYTGKVFSEREELRSIARRFSNNV</sequence>
<dbReference type="CDD" id="cd00254">
    <property type="entry name" value="LT-like"/>
    <property type="match status" value="1"/>
</dbReference>
<dbReference type="Gene3D" id="1.10.530.10">
    <property type="match status" value="1"/>
</dbReference>
<evidence type="ECO:0000256" key="1">
    <source>
        <dbReference type="SAM" id="Phobius"/>
    </source>
</evidence>
<dbReference type="AlphaFoldDB" id="A0AAU8A3I3"/>
<dbReference type="InterPro" id="IPR023346">
    <property type="entry name" value="Lysozyme-like_dom_sf"/>
</dbReference>
<proteinExistence type="predicted"/>
<protein>
    <submittedName>
        <fullName evidence="3">Lytic transglycosylase domain-containing protein</fullName>
    </submittedName>
</protein>
<dbReference type="InterPro" id="IPR008258">
    <property type="entry name" value="Transglycosylase_SLT_dom_1"/>
</dbReference>
<feature type="transmembrane region" description="Helical" evidence="1">
    <location>
        <begin position="26"/>
        <end position="45"/>
    </location>
</feature>
<accession>A0AAU8A3I3</accession>
<dbReference type="SUPFAM" id="SSF53955">
    <property type="entry name" value="Lysozyme-like"/>
    <property type="match status" value="1"/>
</dbReference>
<name>A0AAU8A3I3_9BURK</name>
<organism evidence="3">
    <name type="scientific">Polynucleobacter sp. UK-FUSCHL-C3</name>
    <dbReference type="NCBI Taxonomy" id="2955208"/>
    <lineage>
        <taxon>Bacteria</taxon>
        <taxon>Pseudomonadati</taxon>
        <taxon>Pseudomonadota</taxon>
        <taxon>Betaproteobacteria</taxon>
        <taxon>Burkholderiales</taxon>
        <taxon>Burkholderiaceae</taxon>
        <taxon>Polynucleobacter</taxon>
    </lineage>
</organism>
<keyword evidence="1" id="KW-0812">Transmembrane</keyword>
<evidence type="ECO:0000259" key="2">
    <source>
        <dbReference type="Pfam" id="PF01464"/>
    </source>
</evidence>
<keyword evidence="1" id="KW-0472">Membrane</keyword>
<evidence type="ECO:0000313" key="3">
    <source>
        <dbReference type="EMBL" id="XCC57945.1"/>
    </source>
</evidence>
<dbReference type="RefSeq" id="WP_353439075.1">
    <property type="nucleotide sequence ID" value="NZ_CP099959.1"/>
</dbReference>
<keyword evidence="1" id="KW-1133">Transmembrane helix</keyword>
<feature type="domain" description="Transglycosylase SLT" evidence="2">
    <location>
        <begin position="156"/>
        <end position="241"/>
    </location>
</feature>
<gene>
    <name evidence="3" type="ORF">NKE59_01260</name>
</gene>
<reference evidence="3" key="1">
    <citation type="submission" date="2022-06" db="EMBL/GenBank/DDBJ databases">
        <title>New Polynucleobacter species.</title>
        <authorList>
            <person name="Hahn M.W."/>
        </authorList>
    </citation>
    <scope>NUCLEOTIDE SEQUENCE</scope>
    <source>
        <strain evidence="3">UK-FUSCHL-C3</strain>
    </source>
</reference>
<dbReference type="EMBL" id="CP099959">
    <property type="protein sequence ID" value="XCC57945.1"/>
    <property type="molecule type" value="Genomic_DNA"/>
</dbReference>